<dbReference type="PANTHER" id="PTHR13624:SF6">
    <property type="entry name" value="EMEI"/>
    <property type="match status" value="1"/>
</dbReference>
<dbReference type="Pfam" id="PF10268">
    <property type="entry name" value="Tmemb_161AB"/>
    <property type="match status" value="1"/>
</dbReference>
<dbReference type="PANTHER" id="PTHR13624">
    <property type="entry name" value="RE42071P"/>
    <property type="match status" value="1"/>
</dbReference>
<accession>A0AAW1RK59</accession>
<comment type="caution">
    <text evidence="9">The sequence shown here is derived from an EMBL/GenBank/DDBJ whole genome shotgun (WGS) entry which is preliminary data.</text>
</comment>
<dbReference type="GO" id="GO:0016020">
    <property type="term" value="C:membrane"/>
    <property type="evidence" value="ECO:0007669"/>
    <property type="project" value="UniProtKB-SubCell"/>
</dbReference>
<feature type="transmembrane region" description="Helical" evidence="8">
    <location>
        <begin position="334"/>
        <end position="352"/>
    </location>
</feature>
<evidence type="ECO:0000256" key="8">
    <source>
        <dbReference type="SAM" id="Phobius"/>
    </source>
</evidence>
<reference evidence="9 10" key="1">
    <citation type="journal article" date="2024" name="Nat. Commun.">
        <title>Phylogenomics reveals the evolutionary origins of lichenization in chlorophyte algae.</title>
        <authorList>
            <person name="Puginier C."/>
            <person name="Libourel C."/>
            <person name="Otte J."/>
            <person name="Skaloud P."/>
            <person name="Haon M."/>
            <person name="Grisel S."/>
            <person name="Petersen M."/>
            <person name="Berrin J.G."/>
            <person name="Delaux P.M."/>
            <person name="Dal Grande F."/>
            <person name="Keller J."/>
        </authorList>
    </citation>
    <scope>NUCLEOTIDE SEQUENCE [LARGE SCALE GENOMIC DNA]</scope>
    <source>
        <strain evidence="9 10">SAG 2145</strain>
    </source>
</reference>
<organism evidence="9 10">
    <name type="scientific">Apatococcus lobatus</name>
    <dbReference type="NCBI Taxonomy" id="904363"/>
    <lineage>
        <taxon>Eukaryota</taxon>
        <taxon>Viridiplantae</taxon>
        <taxon>Chlorophyta</taxon>
        <taxon>core chlorophytes</taxon>
        <taxon>Trebouxiophyceae</taxon>
        <taxon>Chlorellales</taxon>
        <taxon>Chlorellaceae</taxon>
        <taxon>Apatococcus</taxon>
    </lineage>
</organism>
<keyword evidence="4 8" id="KW-1133">Transmembrane helix</keyword>
<feature type="transmembrane region" description="Helical" evidence="8">
    <location>
        <begin position="247"/>
        <end position="267"/>
    </location>
</feature>
<evidence type="ECO:0000313" key="9">
    <source>
        <dbReference type="EMBL" id="KAK9833901.1"/>
    </source>
</evidence>
<keyword evidence="6" id="KW-0325">Glycoprotein</keyword>
<keyword evidence="10" id="KW-1185">Reference proteome</keyword>
<feature type="transmembrane region" description="Helical" evidence="8">
    <location>
        <begin position="187"/>
        <end position="203"/>
    </location>
</feature>
<keyword evidence="3 8" id="KW-0812">Transmembrane</keyword>
<gene>
    <name evidence="9" type="ORF">WJX74_009461</name>
</gene>
<sequence length="489" mass="53744">MLGETVQTIDKACRSSESSPNPLLSYRICEKVKEEMLLGGNLVHVGVVLVVTFGTAVLRLSSSLLSGVTTYRIPPEDAPQVLKSLRPANGKTRKSDPLGTAGSLAKVQLRHSEIEKLEFYKQLDHLVLFLGFASTLFWLDELLSRSGWLPRSGLAPAFCVVCLAVAIWALIKVQLLTKLALNEEKGVMLYMGLGGLLVSGLWLERCPVSVMDHQLPEAVRALNASLREFFSQYTPDAEVAHDLFPSWLMWPLLCIPAGLIAALMLPAGMRSTRSFFQALNVPSWAQGHASFTRPQRILLHITLLLQMLVPLLWIRPISERAWKLPADATPAIQGAALVTAGLLQVCVLRPLAQSYLNTALLHWHHLKHDLPAKVAKDSKVDLPRIMRLRVDMVNSLFCKVGTQLFAPAVILIASGLMLVQAAYITELGPAGEWVKDDIRSIKIPVAFYQTLGSFFGWWTSSCWAVVCGSTLLAFGTGIVQEGGTEKKPQ</sequence>
<evidence type="ECO:0000256" key="4">
    <source>
        <dbReference type="ARBA" id="ARBA00022989"/>
    </source>
</evidence>
<name>A0AAW1RK59_9CHLO</name>
<dbReference type="AlphaFoldDB" id="A0AAW1RK59"/>
<feature type="transmembrane region" description="Helical" evidence="8">
    <location>
        <begin position="455"/>
        <end position="479"/>
    </location>
</feature>
<evidence type="ECO:0000256" key="3">
    <source>
        <dbReference type="ARBA" id="ARBA00022692"/>
    </source>
</evidence>
<feature type="transmembrane region" description="Helical" evidence="8">
    <location>
        <begin position="297"/>
        <end position="314"/>
    </location>
</feature>
<feature type="region of interest" description="Disordered" evidence="7">
    <location>
        <begin position="1"/>
        <end position="21"/>
    </location>
</feature>
<protein>
    <submittedName>
        <fullName evidence="9">Uncharacterized protein</fullName>
    </submittedName>
</protein>
<evidence type="ECO:0000256" key="5">
    <source>
        <dbReference type="ARBA" id="ARBA00023136"/>
    </source>
</evidence>
<evidence type="ECO:0000256" key="2">
    <source>
        <dbReference type="ARBA" id="ARBA00009706"/>
    </source>
</evidence>
<feature type="transmembrane region" description="Helical" evidence="8">
    <location>
        <begin position="404"/>
        <end position="424"/>
    </location>
</feature>
<feature type="transmembrane region" description="Helical" evidence="8">
    <location>
        <begin position="154"/>
        <end position="175"/>
    </location>
</feature>
<evidence type="ECO:0000256" key="1">
    <source>
        <dbReference type="ARBA" id="ARBA00004141"/>
    </source>
</evidence>
<evidence type="ECO:0000313" key="10">
    <source>
        <dbReference type="Proteomes" id="UP001438707"/>
    </source>
</evidence>
<feature type="transmembrane region" description="Helical" evidence="8">
    <location>
        <begin position="42"/>
        <end position="62"/>
    </location>
</feature>
<dbReference type="Proteomes" id="UP001438707">
    <property type="component" value="Unassembled WGS sequence"/>
</dbReference>
<evidence type="ECO:0000256" key="7">
    <source>
        <dbReference type="SAM" id="MobiDB-lite"/>
    </source>
</evidence>
<comment type="subcellular location">
    <subcellularLocation>
        <location evidence="1">Membrane</location>
        <topology evidence="1">Multi-pass membrane protein</topology>
    </subcellularLocation>
</comment>
<proteinExistence type="inferred from homology"/>
<dbReference type="InterPro" id="IPR019395">
    <property type="entry name" value="Transmembrane_161A/B"/>
</dbReference>
<dbReference type="EMBL" id="JALJOS010000010">
    <property type="protein sequence ID" value="KAK9833901.1"/>
    <property type="molecule type" value="Genomic_DNA"/>
</dbReference>
<comment type="similarity">
    <text evidence="2">Belongs to the TMEM161 family.</text>
</comment>
<keyword evidence="5 8" id="KW-0472">Membrane</keyword>
<evidence type="ECO:0000256" key="6">
    <source>
        <dbReference type="ARBA" id="ARBA00023180"/>
    </source>
</evidence>